<keyword evidence="3 5" id="KW-1133">Transmembrane helix</keyword>
<dbReference type="InterPro" id="IPR051533">
    <property type="entry name" value="WaaL-like"/>
</dbReference>
<dbReference type="Proteomes" id="UP001398556">
    <property type="component" value="Unassembled WGS sequence"/>
</dbReference>
<feature type="transmembrane region" description="Helical" evidence="5">
    <location>
        <begin position="260"/>
        <end position="278"/>
    </location>
</feature>
<reference evidence="7 8" key="1">
    <citation type="submission" date="2024-04" db="EMBL/GenBank/DDBJ databases">
        <title>Flavobacterium sp. DGU99 16S ribosomal RNA gene Genome sequencing and assembly.</title>
        <authorList>
            <person name="Park S."/>
        </authorList>
    </citation>
    <scope>NUCLEOTIDE SEQUENCE [LARGE SCALE GENOMIC DNA]</scope>
    <source>
        <strain evidence="7 8">DGU99</strain>
    </source>
</reference>
<keyword evidence="8" id="KW-1185">Reference proteome</keyword>
<feature type="transmembrane region" description="Helical" evidence="5">
    <location>
        <begin position="93"/>
        <end position="114"/>
    </location>
</feature>
<evidence type="ECO:0000313" key="8">
    <source>
        <dbReference type="Proteomes" id="UP001398556"/>
    </source>
</evidence>
<dbReference type="RefSeq" id="WP_341699192.1">
    <property type="nucleotide sequence ID" value="NZ_JBBYHU010000003.1"/>
</dbReference>
<protein>
    <submittedName>
        <fullName evidence="7">O-antigen ligase family protein</fullName>
    </submittedName>
</protein>
<feature type="transmembrane region" description="Helical" evidence="5">
    <location>
        <begin position="437"/>
        <end position="457"/>
    </location>
</feature>
<dbReference type="PANTHER" id="PTHR37422">
    <property type="entry name" value="TEICHURONIC ACID BIOSYNTHESIS PROTEIN TUAE"/>
    <property type="match status" value="1"/>
</dbReference>
<evidence type="ECO:0000313" key="7">
    <source>
        <dbReference type="EMBL" id="MEL1239928.1"/>
    </source>
</evidence>
<keyword evidence="2 5" id="KW-0812">Transmembrane</keyword>
<proteinExistence type="predicted"/>
<evidence type="ECO:0000256" key="2">
    <source>
        <dbReference type="ARBA" id="ARBA00022692"/>
    </source>
</evidence>
<evidence type="ECO:0000259" key="6">
    <source>
        <dbReference type="Pfam" id="PF04932"/>
    </source>
</evidence>
<evidence type="ECO:0000256" key="4">
    <source>
        <dbReference type="ARBA" id="ARBA00023136"/>
    </source>
</evidence>
<feature type="transmembrane region" description="Helical" evidence="5">
    <location>
        <begin position="393"/>
        <end position="416"/>
    </location>
</feature>
<evidence type="ECO:0000256" key="5">
    <source>
        <dbReference type="SAM" id="Phobius"/>
    </source>
</evidence>
<sequence>MNENNNINPFENHSGSMNISKPMYLLLLFMVFSVFGILVVKLGIIGIGAILALLFGAVFFYYLFCFPIIGFYVAIALNFLLLGVGRYIKGLPLGFGIDGILVLTYIALFINKFWEKIDWTPAKKDITYLCIIWFGYSLFEIINPEARSIEAWISGRGIAFYPLLFIPLTLLFIDTNKKLDYLLYVWGFFSILATLKGIMQMVFGVDFAEQEWLNEGSYKTHILFGKLRVFSFYSDAGQFGANQGYTGVVFLIYALSQKKAFAKFFFILVGLLGIYGMVISGTRGALSVPIFGFMTYFVLSKNVKVIVIGVAFLAAVFVFFKYTTIAQGNAQVRRMRTAFDPNDASLQVRLENQKILKNYLASRPFGGGIGHGGTKAQKYLPNAFLSNVATDSWYVLIWVEQGIVGLLLHLAILFYVMIKASLIVMFKIKDTLLKYKIAALIAGMAGIMVASYGNAVLGQMPTALLIYATMAIILNTEVFEKENEEQQNVLNESLNY</sequence>
<dbReference type="EMBL" id="JBBYHU010000003">
    <property type="protein sequence ID" value="MEL1239928.1"/>
    <property type="molecule type" value="Genomic_DNA"/>
</dbReference>
<evidence type="ECO:0000256" key="3">
    <source>
        <dbReference type="ARBA" id="ARBA00022989"/>
    </source>
</evidence>
<dbReference type="Pfam" id="PF04932">
    <property type="entry name" value="Wzy_C"/>
    <property type="match status" value="1"/>
</dbReference>
<evidence type="ECO:0000256" key="1">
    <source>
        <dbReference type="ARBA" id="ARBA00004141"/>
    </source>
</evidence>
<feature type="transmembrane region" description="Helical" evidence="5">
    <location>
        <begin position="126"/>
        <end position="146"/>
    </location>
</feature>
<dbReference type="PANTHER" id="PTHR37422:SF17">
    <property type="entry name" value="O-ANTIGEN LIGASE"/>
    <property type="match status" value="1"/>
</dbReference>
<dbReference type="GO" id="GO:0016874">
    <property type="term" value="F:ligase activity"/>
    <property type="evidence" value="ECO:0007669"/>
    <property type="project" value="UniProtKB-KW"/>
</dbReference>
<organism evidence="7 8">
    <name type="scientific">Flavobacterium flavipallidum</name>
    <dbReference type="NCBI Taxonomy" id="3139140"/>
    <lineage>
        <taxon>Bacteria</taxon>
        <taxon>Pseudomonadati</taxon>
        <taxon>Bacteroidota</taxon>
        <taxon>Flavobacteriia</taxon>
        <taxon>Flavobacteriales</taxon>
        <taxon>Flavobacteriaceae</taxon>
        <taxon>Flavobacterium</taxon>
    </lineage>
</organism>
<feature type="transmembrane region" description="Helical" evidence="5">
    <location>
        <begin position="181"/>
        <end position="199"/>
    </location>
</feature>
<keyword evidence="4 5" id="KW-0472">Membrane</keyword>
<gene>
    <name evidence="7" type="ORF">AAEO59_02605</name>
</gene>
<feature type="transmembrane region" description="Helical" evidence="5">
    <location>
        <begin position="24"/>
        <end position="53"/>
    </location>
</feature>
<feature type="domain" description="O-antigen ligase-related" evidence="6">
    <location>
        <begin position="270"/>
        <end position="409"/>
    </location>
</feature>
<feature type="transmembrane region" description="Helical" evidence="5">
    <location>
        <begin position="306"/>
        <end position="325"/>
    </location>
</feature>
<feature type="transmembrane region" description="Helical" evidence="5">
    <location>
        <begin position="59"/>
        <end position="81"/>
    </location>
</feature>
<keyword evidence="7" id="KW-0436">Ligase</keyword>
<comment type="caution">
    <text evidence="7">The sequence shown here is derived from an EMBL/GenBank/DDBJ whole genome shotgun (WGS) entry which is preliminary data.</text>
</comment>
<name>A0ABU9HIH7_9FLAO</name>
<accession>A0ABU9HIH7</accession>
<dbReference type="InterPro" id="IPR007016">
    <property type="entry name" value="O-antigen_ligase-rel_domated"/>
</dbReference>
<feature type="transmembrane region" description="Helical" evidence="5">
    <location>
        <begin position="158"/>
        <end position="175"/>
    </location>
</feature>
<comment type="subcellular location">
    <subcellularLocation>
        <location evidence="1">Membrane</location>
        <topology evidence="1">Multi-pass membrane protein</topology>
    </subcellularLocation>
</comment>